<sequence length="371" mass="42070">MKRFIALFIVVVMLGAMFIGCSPKEEPAEPAETEEPTGTEEPSEEMKTLTVLNWKGYGSDADYSVKVFEEMYNCKVEHVYFTSLEEMLTMLRTGGLGTIDVCLPNSNVLLQAWNEGLIQPIDTSKMENYMLLKEDLRKFDDAYDADGNVYGVPWAWGTTSLGYNTDVIDEEITSWAALWDDKYAGKVAYFDDYNTAILTAALYLQEEDPQNPDLEKVEEALLDLKENTRTYWSSYDDYLKPFAAGEIVIGNMWTGLASIMYRNGDPINYIYPEEGTVGWSDYWAIATDAPNPDLALKWLDFMSGEQFQTDFANDPYGAVPSNMNALNGLTDELKKAFFIYPEPPTNLVMQASQDEETKQAWLEVWNNVKSH</sequence>
<reference evidence="6 7" key="1">
    <citation type="submission" date="2016-11" db="EMBL/GenBank/DDBJ databases">
        <authorList>
            <person name="Jaros S."/>
            <person name="Januszkiewicz K."/>
            <person name="Wedrychowicz H."/>
        </authorList>
    </citation>
    <scope>NUCLEOTIDE SEQUENCE [LARGE SCALE GENOMIC DNA]</scope>
    <source>
        <strain evidence="6 7">DSM 17477</strain>
    </source>
</reference>
<dbReference type="RefSeq" id="WP_073049866.1">
    <property type="nucleotide sequence ID" value="NZ_FQZL01000019.1"/>
</dbReference>
<evidence type="ECO:0000256" key="2">
    <source>
        <dbReference type="ARBA" id="ARBA00022448"/>
    </source>
</evidence>
<dbReference type="PRINTS" id="PR00909">
    <property type="entry name" value="SPERMDNBNDNG"/>
</dbReference>
<name>A0A1M6IXJ7_9FIRM</name>
<proteinExistence type="predicted"/>
<dbReference type="GO" id="GO:0042597">
    <property type="term" value="C:periplasmic space"/>
    <property type="evidence" value="ECO:0007669"/>
    <property type="project" value="UniProtKB-SubCell"/>
</dbReference>
<dbReference type="PROSITE" id="PS51257">
    <property type="entry name" value="PROKAR_LIPOPROTEIN"/>
    <property type="match status" value="1"/>
</dbReference>
<dbReference type="GO" id="GO:0019808">
    <property type="term" value="F:polyamine binding"/>
    <property type="evidence" value="ECO:0007669"/>
    <property type="project" value="InterPro"/>
</dbReference>
<feature type="compositionally biased region" description="Acidic residues" evidence="5">
    <location>
        <begin position="28"/>
        <end position="43"/>
    </location>
</feature>
<dbReference type="Gene3D" id="3.40.190.10">
    <property type="entry name" value="Periplasmic binding protein-like II"/>
    <property type="match status" value="2"/>
</dbReference>
<dbReference type="PANTHER" id="PTHR30222:SF17">
    <property type="entry name" value="SPERMIDINE_PUTRESCINE-BINDING PERIPLASMIC PROTEIN"/>
    <property type="match status" value="1"/>
</dbReference>
<dbReference type="PANTHER" id="PTHR30222">
    <property type="entry name" value="SPERMIDINE/PUTRESCINE-BINDING PERIPLASMIC PROTEIN"/>
    <property type="match status" value="1"/>
</dbReference>
<keyword evidence="7" id="KW-1185">Reference proteome</keyword>
<dbReference type="Proteomes" id="UP000184052">
    <property type="component" value="Unassembled WGS sequence"/>
</dbReference>
<gene>
    <name evidence="6" type="ORF">SAMN02745751_02445</name>
</gene>
<dbReference type="InterPro" id="IPR006059">
    <property type="entry name" value="SBP"/>
</dbReference>
<dbReference type="STRING" id="1121476.SAMN02745751_02445"/>
<dbReference type="EMBL" id="FQZL01000019">
    <property type="protein sequence ID" value="SHJ39183.1"/>
    <property type="molecule type" value="Genomic_DNA"/>
</dbReference>
<feature type="region of interest" description="Disordered" evidence="5">
    <location>
        <begin position="25"/>
        <end position="45"/>
    </location>
</feature>
<evidence type="ECO:0000256" key="4">
    <source>
        <dbReference type="ARBA" id="ARBA00022764"/>
    </source>
</evidence>
<evidence type="ECO:0000313" key="6">
    <source>
        <dbReference type="EMBL" id="SHJ39183.1"/>
    </source>
</evidence>
<protein>
    <submittedName>
        <fullName evidence="6">Spermidine/putrescine transport system substrate-binding protein</fullName>
    </submittedName>
</protein>
<keyword evidence="3" id="KW-0732">Signal</keyword>
<accession>A0A1M6IXJ7</accession>
<evidence type="ECO:0000256" key="3">
    <source>
        <dbReference type="ARBA" id="ARBA00022729"/>
    </source>
</evidence>
<evidence type="ECO:0000313" key="7">
    <source>
        <dbReference type="Proteomes" id="UP000184052"/>
    </source>
</evidence>
<dbReference type="AlphaFoldDB" id="A0A1M6IXJ7"/>
<dbReference type="OrthoDB" id="9769319at2"/>
<dbReference type="GO" id="GO:0015846">
    <property type="term" value="P:polyamine transport"/>
    <property type="evidence" value="ECO:0007669"/>
    <property type="project" value="InterPro"/>
</dbReference>
<keyword evidence="4" id="KW-0574">Periplasm</keyword>
<comment type="subcellular location">
    <subcellularLocation>
        <location evidence="1">Periplasm</location>
    </subcellularLocation>
</comment>
<dbReference type="Pfam" id="PF13416">
    <property type="entry name" value="SBP_bac_8"/>
    <property type="match status" value="1"/>
</dbReference>
<dbReference type="SUPFAM" id="SSF53850">
    <property type="entry name" value="Periplasmic binding protein-like II"/>
    <property type="match status" value="1"/>
</dbReference>
<organism evidence="6 7">
    <name type="scientific">Dethiosulfatibacter aminovorans DSM 17477</name>
    <dbReference type="NCBI Taxonomy" id="1121476"/>
    <lineage>
        <taxon>Bacteria</taxon>
        <taxon>Bacillati</taxon>
        <taxon>Bacillota</taxon>
        <taxon>Tissierellia</taxon>
        <taxon>Dethiosulfatibacter</taxon>
    </lineage>
</organism>
<keyword evidence="2" id="KW-0813">Transport</keyword>
<dbReference type="InterPro" id="IPR001188">
    <property type="entry name" value="Sperm_putr-bd"/>
</dbReference>
<evidence type="ECO:0000256" key="1">
    <source>
        <dbReference type="ARBA" id="ARBA00004418"/>
    </source>
</evidence>
<evidence type="ECO:0000256" key="5">
    <source>
        <dbReference type="SAM" id="MobiDB-lite"/>
    </source>
</evidence>